<keyword evidence="2" id="KW-0732">Signal</keyword>
<name>A0A317WQ62_9EURO</name>
<protein>
    <submittedName>
        <fullName evidence="3">Uncharacterized protein</fullName>
    </submittedName>
</protein>
<dbReference type="EMBL" id="MSFK01000012">
    <property type="protein sequence ID" value="PWY88563.1"/>
    <property type="molecule type" value="Genomic_DNA"/>
</dbReference>
<feature type="compositionally biased region" description="Acidic residues" evidence="1">
    <location>
        <begin position="35"/>
        <end position="44"/>
    </location>
</feature>
<dbReference type="AlphaFoldDB" id="A0A317WQ62"/>
<evidence type="ECO:0000256" key="2">
    <source>
        <dbReference type="SAM" id="SignalP"/>
    </source>
</evidence>
<feature type="chain" id="PRO_5016314697" evidence="2">
    <location>
        <begin position="33"/>
        <end position="119"/>
    </location>
</feature>
<feature type="region of interest" description="Disordered" evidence="1">
    <location>
        <begin position="35"/>
        <end position="74"/>
    </location>
</feature>
<gene>
    <name evidence="3" type="ORF">BO94DRAFT_545675</name>
</gene>
<keyword evidence="4" id="KW-1185">Reference proteome</keyword>
<evidence type="ECO:0000313" key="3">
    <source>
        <dbReference type="EMBL" id="PWY88563.1"/>
    </source>
</evidence>
<feature type="compositionally biased region" description="Basic residues" evidence="1">
    <location>
        <begin position="47"/>
        <end position="60"/>
    </location>
</feature>
<evidence type="ECO:0000313" key="4">
    <source>
        <dbReference type="Proteomes" id="UP000246702"/>
    </source>
</evidence>
<dbReference type="GeneID" id="37115396"/>
<sequence length="119" mass="13985">MTILLWRLPEHERNCIILIIALLALIALDIDAEMSEEEREEEEREREHRRRQRGKKRRRYSTPSMDFDSPFATEPIRQPDFKRFGVNLISVSRADPSKPALSPISNRHRPPIKVSIELA</sequence>
<proteinExistence type="predicted"/>
<comment type="caution">
    <text evidence="3">The sequence shown here is derived from an EMBL/GenBank/DDBJ whole genome shotgun (WGS) entry which is preliminary data.</text>
</comment>
<dbReference type="Proteomes" id="UP000246702">
    <property type="component" value="Unassembled WGS sequence"/>
</dbReference>
<reference evidence="3 4" key="1">
    <citation type="submission" date="2016-12" db="EMBL/GenBank/DDBJ databases">
        <title>The genomes of Aspergillus section Nigri reveals drivers in fungal speciation.</title>
        <authorList>
            <consortium name="DOE Joint Genome Institute"/>
            <person name="Vesth T.C."/>
            <person name="Nybo J."/>
            <person name="Theobald S."/>
            <person name="Brandl J."/>
            <person name="Frisvad J.C."/>
            <person name="Nielsen K.F."/>
            <person name="Lyhne E.K."/>
            <person name="Kogle M.E."/>
            <person name="Kuo A."/>
            <person name="Riley R."/>
            <person name="Clum A."/>
            <person name="Nolan M."/>
            <person name="Lipzen A."/>
            <person name="Salamov A."/>
            <person name="Henrissat B."/>
            <person name="Wiebenga A."/>
            <person name="De Vries R.P."/>
            <person name="Grigoriev I.V."/>
            <person name="Mortensen U.H."/>
            <person name="Andersen M.R."/>
            <person name="Baker S.E."/>
        </authorList>
    </citation>
    <scope>NUCLEOTIDE SEQUENCE [LARGE SCALE GENOMIC DNA]</scope>
    <source>
        <strain evidence="3 4">CBS 115572</strain>
    </source>
</reference>
<evidence type="ECO:0000256" key="1">
    <source>
        <dbReference type="SAM" id="MobiDB-lite"/>
    </source>
</evidence>
<feature type="signal peptide" evidence="2">
    <location>
        <begin position="1"/>
        <end position="32"/>
    </location>
</feature>
<dbReference type="RefSeq" id="XP_025467925.1">
    <property type="nucleotide sequence ID" value="XM_025613253.1"/>
</dbReference>
<accession>A0A317WQ62</accession>
<organism evidence="3 4">
    <name type="scientific">Aspergillus sclerotioniger CBS 115572</name>
    <dbReference type="NCBI Taxonomy" id="1450535"/>
    <lineage>
        <taxon>Eukaryota</taxon>
        <taxon>Fungi</taxon>
        <taxon>Dikarya</taxon>
        <taxon>Ascomycota</taxon>
        <taxon>Pezizomycotina</taxon>
        <taxon>Eurotiomycetes</taxon>
        <taxon>Eurotiomycetidae</taxon>
        <taxon>Eurotiales</taxon>
        <taxon>Aspergillaceae</taxon>
        <taxon>Aspergillus</taxon>
        <taxon>Aspergillus subgen. Circumdati</taxon>
    </lineage>
</organism>